<organism evidence="2 3">
    <name type="scientific">Janthinobacterium fluminis</name>
    <dbReference type="NCBI Taxonomy" id="2987524"/>
    <lineage>
        <taxon>Bacteria</taxon>
        <taxon>Pseudomonadati</taxon>
        <taxon>Pseudomonadota</taxon>
        <taxon>Betaproteobacteria</taxon>
        <taxon>Burkholderiales</taxon>
        <taxon>Oxalobacteraceae</taxon>
        <taxon>Janthinobacterium</taxon>
    </lineage>
</organism>
<dbReference type="RefSeq" id="WP_273673610.1">
    <property type="nucleotide sequence ID" value="NZ_JAQQXR010000010.1"/>
</dbReference>
<evidence type="ECO:0000259" key="1">
    <source>
        <dbReference type="Pfam" id="PF05170"/>
    </source>
</evidence>
<dbReference type="Proteomes" id="UP001221208">
    <property type="component" value="Unassembled WGS sequence"/>
</dbReference>
<dbReference type="PANTHER" id="PTHR30441:SF9">
    <property type="entry name" value="ASMA FAMILY PROTEIN YHJG"/>
    <property type="match status" value="1"/>
</dbReference>
<sequence length="688" mass="72870">MTMPRRSKIALAIASFTVSLPVVGVVALLNVDWNRVKPWLNERTAEAIGRPFAIRGDLSLTWDRGGAIVPAREQGWRDYLPWPHLVAHDVHVGNPAPMVADPAAPLPADMASVATLSFSLNPLALLDKTIAIPVLRFSEPAVLLQRRADGANNWTFKHDAQASPWRLDLQRVVFTKGNVHFIDARQRADITADVDTINADPGYGVAWKLAGSFNGEKVDGSGKAGAVLSLQQQIAPYPLAADIRVGSTAIAFEGTLTRPTALAALDMRLKLSGASMARLYPLLGIVLPETPRFSTEGHLSGSLGPRGGRWVYEQFSGKVGSSDIAGKLTFEAKQPRGALTGAVSSRLLQLSDLGPLIGADSNASKAARGVAAVQPAGKVLPVEPFKTERWTSIDADVHYSAEKITRDKDLPLNKLNTHVLLQDGVLSLKPLEFDIAGGRLSADIKLDGSGKLTPNAIRAELQAGARHLKLQQLFPKLQVAQASVGEINGDAKLSATGNSVAGLLGAANGEIKTLVNQGTISKLLLEEMGLNIGNVVLARLFGDKQVKLNCMATDFVVSKGLMQTRRFLVDTEEAILDVNGTINLADEKIDLTLKPESKGLRVFSLRAPLYVRGTFDKPDVSVDKGVLALRAGGALALAAVAPVAALLPLINAGPGDTGACAALLAGARVKPVAPPPGQAMRAKPGARR</sequence>
<dbReference type="PANTHER" id="PTHR30441">
    <property type="entry name" value="DUF748 DOMAIN-CONTAINING PROTEIN"/>
    <property type="match status" value="1"/>
</dbReference>
<evidence type="ECO:0000313" key="3">
    <source>
        <dbReference type="Proteomes" id="UP001221208"/>
    </source>
</evidence>
<name>A0ABT5K548_9BURK</name>
<feature type="domain" description="AsmA" evidence="1">
    <location>
        <begin position="3"/>
        <end position="565"/>
    </location>
</feature>
<proteinExistence type="predicted"/>
<accession>A0ABT5K548</accession>
<comment type="caution">
    <text evidence="2">The sequence shown here is derived from an EMBL/GenBank/DDBJ whole genome shotgun (WGS) entry which is preliminary data.</text>
</comment>
<dbReference type="EMBL" id="JAQQXR010000010">
    <property type="protein sequence ID" value="MDC8760054.1"/>
    <property type="molecule type" value="Genomic_DNA"/>
</dbReference>
<reference evidence="2 3" key="1">
    <citation type="submission" date="2022-10" db="EMBL/GenBank/DDBJ databases">
        <title>Janthinobacterium sp. hw3 Genome sequencing.</title>
        <authorList>
            <person name="Park S."/>
        </authorList>
    </citation>
    <scope>NUCLEOTIDE SEQUENCE [LARGE SCALE GENOMIC DNA]</scope>
    <source>
        <strain evidence="3">hw3</strain>
    </source>
</reference>
<dbReference type="InterPro" id="IPR007844">
    <property type="entry name" value="AsmA"/>
</dbReference>
<dbReference type="Pfam" id="PF05170">
    <property type="entry name" value="AsmA"/>
    <property type="match status" value="1"/>
</dbReference>
<dbReference type="InterPro" id="IPR052894">
    <property type="entry name" value="AsmA-related"/>
</dbReference>
<protein>
    <submittedName>
        <fullName evidence="2">AsmA family protein</fullName>
    </submittedName>
</protein>
<keyword evidence="3" id="KW-1185">Reference proteome</keyword>
<gene>
    <name evidence="2" type="ORF">OIK44_20915</name>
</gene>
<evidence type="ECO:0000313" key="2">
    <source>
        <dbReference type="EMBL" id="MDC8760054.1"/>
    </source>
</evidence>